<protein>
    <submittedName>
        <fullName evidence="1">TM1812 family CRISPR-associated protein</fullName>
    </submittedName>
</protein>
<name>A0ABT1ST58_9FIRM</name>
<dbReference type="Proteomes" id="UP001206692">
    <property type="component" value="Unassembled WGS sequence"/>
</dbReference>
<dbReference type="EMBL" id="JANGEW010000015">
    <property type="protein sequence ID" value="MCQ5343066.1"/>
    <property type="molecule type" value="Genomic_DNA"/>
</dbReference>
<evidence type="ECO:0000313" key="2">
    <source>
        <dbReference type="Proteomes" id="UP001206692"/>
    </source>
</evidence>
<evidence type="ECO:0000313" key="1">
    <source>
        <dbReference type="EMBL" id="MCQ5343066.1"/>
    </source>
</evidence>
<reference evidence="1 2" key="1">
    <citation type="submission" date="2022-06" db="EMBL/GenBank/DDBJ databases">
        <title>Isolation of gut microbiota from human fecal samples.</title>
        <authorList>
            <person name="Pamer E.G."/>
            <person name="Barat B."/>
            <person name="Waligurski E."/>
            <person name="Medina S."/>
            <person name="Paddock L."/>
            <person name="Mostad J."/>
        </authorList>
    </citation>
    <scope>NUCLEOTIDE SEQUENCE [LARGE SCALE GENOMIC DNA]</scope>
    <source>
        <strain evidence="1 2">DFI.1.1</strain>
    </source>
</reference>
<organism evidence="1 2">
    <name type="scientific">Megasphaera massiliensis</name>
    <dbReference type="NCBI Taxonomy" id="1232428"/>
    <lineage>
        <taxon>Bacteria</taxon>
        <taxon>Bacillati</taxon>
        <taxon>Bacillota</taxon>
        <taxon>Negativicutes</taxon>
        <taxon>Veillonellales</taxon>
        <taxon>Veillonellaceae</taxon>
        <taxon>Megasphaera</taxon>
    </lineage>
</organism>
<dbReference type="RefSeq" id="WP_062411871.1">
    <property type="nucleotide sequence ID" value="NZ_JAJCIO010000006.1"/>
</dbReference>
<comment type="caution">
    <text evidence="1">The sequence shown here is derived from an EMBL/GenBank/DDBJ whole genome shotgun (WGS) entry which is preliminary data.</text>
</comment>
<sequence>MKHILLMFFSEARLHHDGMMMDGVRDKESVVQSIADSLKVQGEQLDCLCCFSTKKLPEEIGYGDEVSCAYILNHEALIPARMQSLAGHFIGIDYDERSQLEKRIHQVLKMADRIDAFIEEQSWQPEEVALHVDITGDVRYASMMMLSVIQFLKCRGIRKVDVLYADGNEQPVENITEIYRMFDLFSRADTFVNFGSIREIMAYLEGSVQTRETKILLQTVRDFNHAVRICRTGKITILAKKLQEALQNFEMSGAISFQEKIFLRILKVFKAEYGGLLKEDFTNLDIIRWCVEKDYLQQALTLCTEWIPSEIVDRHIFYPLKNSIPKECTRKKMPYQTWQQYFLNDFTVARTKKDSEAYLNRLFPRLEKKKRVTRLRTIIADFEASGDMASVLRRYPKDAGYFKALLEELQVGPQVLADLNKERLTRQELKKKFPKIYAVLHRMYHHVKNTPMFDQTMDEFFKTRTIGPMYNVLKTAPYQFFQTLLPLPDEFLEQTPPSVGDIPGIYVSQIAWNNRQVYYLRMMSYDYVGYKRPAKAVLEILYDYFQIRTERNHINHAYEEDSLSTQAIKDLVLDLLRRMEDIDKLKS</sequence>
<keyword evidence="2" id="KW-1185">Reference proteome</keyword>
<proteinExistence type="predicted"/>
<gene>
    <name evidence="1" type="ORF">NE675_08540</name>
</gene>
<accession>A0ABT1ST58</accession>